<evidence type="ECO:0000256" key="2">
    <source>
        <dbReference type="HAMAP-Rule" id="MF_00489"/>
    </source>
</evidence>
<dbReference type="HAMAP" id="MF_00489">
    <property type="entry name" value="UPF0178"/>
    <property type="match status" value="1"/>
</dbReference>
<dbReference type="PANTHER" id="PTHR35146:SF1">
    <property type="entry name" value="UPF0178 PROTEIN YAII"/>
    <property type="match status" value="1"/>
</dbReference>
<dbReference type="NCBIfam" id="NF001095">
    <property type="entry name" value="PRK00124.1"/>
    <property type="match status" value="1"/>
</dbReference>
<organism evidence="3 4">
    <name type="scientific">Neglectibacter timonensis</name>
    <dbReference type="NCBI Taxonomy" id="1776382"/>
    <lineage>
        <taxon>Bacteria</taxon>
        <taxon>Bacillati</taxon>
        <taxon>Bacillota</taxon>
        <taxon>Clostridia</taxon>
        <taxon>Eubacteriales</taxon>
        <taxon>Oscillospiraceae</taxon>
        <taxon>Neglectibacter</taxon>
    </lineage>
</organism>
<evidence type="ECO:0000313" key="4">
    <source>
        <dbReference type="Proteomes" id="UP001524473"/>
    </source>
</evidence>
<comment type="caution">
    <text evidence="3">The sequence shown here is derived from an EMBL/GenBank/DDBJ whole genome shotgun (WGS) entry which is preliminary data.</text>
</comment>
<gene>
    <name evidence="3" type="ORF">NE695_04500</name>
</gene>
<proteinExistence type="inferred from homology"/>
<dbReference type="PANTHER" id="PTHR35146">
    <property type="entry name" value="UPF0178 PROTEIN YAII"/>
    <property type="match status" value="1"/>
</dbReference>
<dbReference type="RefSeq" id="WP_066868120.1">
    <property type="nucleotide sequence ID" value="NZ_CABKVV010000014.1"/>
</dbReference>
<reference evidence="3 4" key="1">
    <citation type="submission" date="2022-06" db="EMBL/GenBank/DDBJ databases">
        <title>Isolation of gut microbiota from human fecal samples.</title>
        <authorList>
            <person name="Pamer E.G."/>
            <person name="Barat B."/>
            <person name="Waligurski E."/>
            <person name="Medina S."/>
            <person name="Paddock L."/>
            <person name="Mostad J."/>
        </authorList>
    </citation>
    <scope>NUCLEOTIDE SEQUENCE [LARGE SCALE GENOMIC DNA]</scope>
    <source>
        <strain evidence="3 4">DFI.9.73</strain>
    </source>
</reference>
<comment type="similarity">
    <text evidence="1 2">Belongs to the UPF0178 family.</text>
</comment>
<evidence type="ECO:0000313" key="3">
    <source>
        <dbReference type="EMBL" id="MCQ4839172.1"/>
    </source>
</evidence>
<protein>
    <recommendedName>
        <fullName evidence="2">UPF0178 protein NE695_04500</fullName>
    </recommendedName>
</protein>
<dbReference type="InterPro" id="IPR003791">
    <property type="entry name" value="UPF0178"/>
</dbReference>
<dbReference type="GeneID" id="90533973"/>
<keyword evidence="4" id="KW-1185">Reference proteome</keyword>
<dbReference type="Proteomes" id="UP001524473">
    <property type="component" value="Unassembled WGS sequence"/>
</dbReference>
<sequence length="144" mass="15819">MKLLIDADGCPVVDLTVRLAREFGVKCLILCDTAHVFQKEGAETLTVSKGADSVDFALVNRVEPGDIAVTQDYGLAAMCLAKRALPLSQDGLLYTEENIGALLQSRYAAQKIRRSGGRLKGPKKRTSEQDAAFERTLRRLLQLR</sequence>
<accession>A0ABT1RWW1</accession>
<evidence type="ECO:0000256" key="1">
    <source>
        <dbReference type="ARBA" id="ARBA00008522"/>
    </source>
</evidence>
<name>A0ABT1RWW1_9FIRM</name>
<dbReference type="EMBL" id="JANFZH010000007">
    <property type="protein sequence ID" value="MCQ4839172.1"/>
    <property type="molecule type" value="Genomic_DNA"/>
</dbReference>
<dbReference type="Pfam" id="PF02639">
    <property type="entry name" value="DUF188"/>
    <property type="match status" value="1"/>
</dbReference>